<keyword evidence="3" id="KW-1185">Reference proteome</keyword>
<dbReference type="EMBL" id="JAYRBN010000053">
    <property type="protein sequence ID" value="KAL2743888.1"/>
    <property type="molecule type" value="Genomic_DNA"/>
</dbReference>
<accession>A0ABD2CFP0</accession>
<evidence type="ECO:0000313" key="2">
    <source>
        <dbReference type="EMBL" id="KAL2743888.1"/>
    </source>
</evidence>
<dbReference type="Proteomes" id="UP001607303">
    <property type="component" value="Unassembled WGS sequence"/>
</dbReference>
<comment type="caution">
    <text evidence="2">The sequence shown here is derived from an EMBL/GenBank/DDBJ whole genome shotgun (WGS) entry which is preliminary data.</text>
</comment>
<organism evidence="2 3">
    <name type="scientific">Vespula maculifrons</name>
    <name type="common">Eastern yellow jacket</name>
    <name type="synonym">Wasp</name>
    <dbReference type="NCBI Taxonomy" id="7453"/>
    <lineage>
        <taxon>Eukaryota</taxon>
        <taxon>Metazoa</taxon>
        <taxon>Ecdysozoa</taxon>
        <taxon>Arthropoda</taxon>
        <taxon>Hexapoda</taxon>
        <taxon>Insecta</taxon>
        <taxon>Pterygota</taxon>
        <taxon>Neoptera</taxon>
        <taxon>Endopterygota</taxon>
        <taxon>Hymenoptera</taxon>
        <taxon>Apocrita</taxon>
        <taxon>Aculeata</taxon>
        <taxon>Vespoidea</taxon>
        <taxon>Vespidae</taxon>
        <taxon>Vespinae</taxon>
        <taxon>Vespula</taxon>
    </lineage>
</organism>
<protein>
    <submittedName>
        <fullName evidence="2">Uncharacterized protein</fullName>
    </submittedName>
</protein>
<sequence length="60" mass="7034">MVSDSGAFQAKSHPPPIKKSHRRSMDFHMQQTRRDYTQDRPSEKIVPNLLMLLIWKNGKV</sequence>
<feature type="region of interest" description="Disordered" evidence="1">
    <location>
        <begin position="1"/>
        <end position="41"/>
    </location>
</feature>
<gene>
    <name evidence="2" type="ORF">V1477_007764</name>
</gene>
<reference evidence="2 3" key="1">
    <citation type="journal article" date="2024" name="Ann. Entomol. Soc. Am.">
        <title>Genomic analyses of the southern and eastern yellowjacket wasps (Hymenoptera: Vespidae) reveal evolutionary signatures of social life.</title>
        <authorList>
            <person name="Catto M.A."/>
            <person name="Caine P.B."/>
            <person name="Orr S.E."/>
            <person name="Hunt B.G."/>
            <person name="Goodisman M.A.D."/>
        </authorList>
    </citation>
    <scope>NUCLEOTIDE SEQUENCE [LARGE SCALE GENOMIC DNA]</scope>
    <source>
        <strain evidence="2">232</strain>
        <tissue evidence="2">Head and thorax</tissue>
    </source>
</reference>
<proteinExistence type="predicted"/>
<feature type="compositionally biased region" description="Basic and acidic residues" evidence="1">
    <location>
        <begin position="32"/>
        <end position="41"/>
    </location>
</feature>
<evidence type="ECO:0000313" key="3">
    <source>
        <dbReference type="Proteomes" id="UP001607303"/>
    </source>
</evidence>
<evidence type="ECO:0000256" key="1">
    <source>
        <dbReference type="SAM" id="MobiDB-lite"/>
    </source>
</evidence>
<dbReference type="AlphaFoldDB" id="A0ABD2CFP0"/>
<name>A0ABD2CFP0_VESMC</name>